<proteinExistence type="predicted"/>
<accession>A0A8J3YV81</accession>
<evidence type="ECO:0000313" key="2">
    <source>
        <dbReference type="Proteomes" id="UP000619260"/>
    </source>
</evidence>
<protein>
    <submittedName>
        <fullName evidence="1">Uncharacterized protein</fullName>
    </submittedName>
</protein>
<keyword evidence="2" id="KW-1185">Reference proteome</keyword>
<gene>
    <name evidence="1" type="ORF">Val02_81730</name>
</gene>
<comment type="caution">
    <text evidence="1">The sequence shown here is derived from an EMBL/GenBank/DDBJ whole genome shotgun (WGS) entry which is preliminary data.</text>
</comment>
<dbReference type="Proteomes" id="UP000619260">
    <property type="component" value="Unassembled WGS sequence"/>
</dbReference>
<evidence type="ECO:0000313" key="1">
    <source>
        <dbReference type="EMBL" id="GIJ51287.1"/>
    </source>
</evidence>
<dbReference type="EMBL" id="BOPF01000046">
    <property type="protein sequence ID" value="GIJ51287.1"/>
    <property type="molecule type" value="Genomic_DNA"/>
</dbReference>
<reference evidence="1" key="1">
    <citation type="submission" date="2021-01" db="EMBL/GenBank/DDBJ databases">
        <title>Whole genome shotgun sequence of Virgisporangium aliadipatigenens NBRC 105644.</title>
        <authorList>
            <person name="Komaki H."/>
            <person name="Tamura T."/>
        </authorList>
    </citation>
    <scope>NUCLEOTIDE SEQUENCE</scope>
    <source>
        <strain evidence="1">NBRC 105644</strain>
    </source>
</reference>
<name>A0A8J3YV81_9ACTN</name>
<dbReference type="AlphaFoldDB" id="A0A8J3YV81"/>
<organism evidence="1 2">
    <name type="scientific">Virgisporangium aliadipatigenens</name>
    <dbReference type="NCBI Taxonomy" id="741659"/>
    <lineage>
        <taxon>Bacteria</taxon>
        <taxon>Bacillati</taxon>
        <taxon>Actinomycetota</taxon>
        <taxon>Actinomycetes</taxon>
        <taxon>Micromonosporales</taxon>
        <taxon>Micromonosporaceae</taxon>
        <taxon>Virgisporangium</taxon>
    </lineage>
</organism>
<dbReference type="RefSeq" id="WP_203904696.1">
    <property type="nucleotide sequence ID" value="NZ_BOPF01000046.1"/>
</dbReference>
<sequence length="61" mass="6624">MSARSKTAVAVKVPSDAEVIARLVAAAPPLTTEQRAILAAQWRRDQQPRVCRPDPTSPRTS</sequence>